<reference evidence="1 2" key="1">
    <citation type="submission" date="2024-05" db="EMBL/GenBank/DDBJ databases">
        <title>Genetic variation in Jamaican populations of the coffee berry borer (Hypothenemus hampei).</title>
        <authorList>
            <person name="Errbii M."/>
            <person name="Myrie A."/>
        </authorList>
    </citation>
    <scope>NUCLEOTIDE SEQUENCE [LARGE SCALE GENOMIC DNA]</scope>
    <source>
        <strain evidence="1">JA-Hopewell-2020-01-JO</strain>
        <tissue evidence="1">Whole body</tissue>
    </source>
</reference>
<accession>A0ABD1E771</accession>
<dbReference type="Proteomes" id="UP001566132">
    <property type="component" value="Unassembled WGS sequence"/>
</dbReference>
<dbReference type="AlphaFoldDB" id="A0ABD1E771"/>
<name>A0ABD1E771_HYPHA</name>
<gene>
    <name evidence="1" type="ORF">ABEB36_012946</name>
</gene>
<organism evidence="1 2">
    <name type="scientific">Hypothenemus hampei</name>
    <name type="common">Coffee berry borer</name>
    <dbReference type="NCBI Taxonomy" id="57062"/>
    <lineage>
        <taxon>Eukaryota</taxon>
        <taxon>Metazoa</taxon>
        <taxon>Ecdysozoa</taxon>
        <taxon>Arthropoda</taxon>
        <taxon>Hexapoda</taxon>
        <taxon>Insecta</taxon>
        <taxon>Pterygota</taxon>
        <taxon>Neoptera</taxon>
        <taxon>Endopterygota</taxon>
        <taxon>Coleoptera</taxon>
        <taxon>Polyphaga</taxon>
        <taxon>Cucujiformia</taxon>
        <taxon>Curculionidae</taxon>
        <taxon>Scolytinae</taxon>
        <taxon>Hypothenemus</taxon>
    </lineage>
</organism>
<comment type="caution">
    <text evidence="1">The sequence shown here is derived from an EMBL/GenBank/DDBJ whole genome shotgun (WGS) entry which is preliminary data.</text>
</comment>
<dbReference type="EMBL" id="JBDJPC010000010">
    <property type="protein sequence ID" value="KAL1490216.1"/>
    <property type="molecule type" value="Genomic_DNA"/>
</dbReference>
<evidence type="ECO:0000313" key="1">
    <source>
        <dbReference type="EMBL" id="KAL1490216.1"/>
    </source>
</evidence>
<sequence>MPRSKTGRVRLPVQKNNLKNAVDVLLRQYSICQAAVNNQISKTTLLRHLKINRETKENIFIYKSNVAHRRIFSNMEKDLLVDYLKTAAKLHYGLTKDEFRKLAYQFAIENKKEVPNSWIKDGKGGREWIR</sequence>
<keyword evidence="2" id="KW-1185">Reference proteome</keyword>
<proteinExistence type="predicted"/>
<protein>
    <submittedName>
        <fullName evidence="1">Uncharacterized protein</fullName>
    </submittedName>
</protein>
<evidence type="ECO:0000313" key="2">
    <source>
        <dbReference type="Proteomes" id="UP001566132"/>
    </source>
</evidence>